<organism evidence="1 2">
    <name type="scientific">Popillia japonica</name>
    <name type="common">Japanese beetle</name>
    <dbReference type="NCBI Taxonomy" id="7064"/>
    <lineage>
        <taxon>Eukaryota</taxon>
        <taxon>Metazoa</taxon>
        <taxon>Ecdysozoa</taxon>
        <taxon>Arthropoda</taxon>
        <taxon>Hexapoda</taxon>
        <taxon>Insecta</taxon>
        <taxon>Pterygota</taxon>
        <taxon>Neoptera</taxon>
        <taxon>Endopterygota</taxon>
        <taxon>Coleoptera</taxon>
        <taxon>Polyphaga</taxon>
        <taxon>Scarabaeiformia</taxon>
        <taxon>Scarabaeidae</taxon>
        <taxon>Rutelinae</taxon>
        <taxon>Popillia</taxon>
    </lineage>
</organism>
<keyword evidence="2" id="KW-1185">Reference proteome</keyword>
<dbReference type="EMBL" id="JASPKY010000434">
    <property type="protein sequence ID" value="KAK9700586.1"/>
    <property type="molecule type" value="Genomic_DNA"/>
</dbReference>
<accession>A0AAW1JC35</accession>
<dbReference type="AlphaFoldDB" id="A0AAW1JC35"/>
<dbReference type="Proteomes" id="UP001458880">
    <property type="component" value="Unassembled WGS sequence"/>
</dbReference>
<comment type="caution">
    <text evidence="1">The sequence shown here is derived from an EMBL/GenBank/DDBJ whole genome shotgun (WGS) entry which is preliminary data.</text>
</comment>
<sequence>MENYWKRNLTDAELLREAENMEEILYTLPDVDALSEIDSDQKDDEKITEKIEEVETEVNLNNTAEDIAGIYKPDAT</sequence>
<protein>
    <submittedName>
        <fullName evidence="1">Uncharacterized protein</fullName>
    </submittedName>
</protein>
<name>A0AAW1JC35_POPJA</name>
<gene>
    <name evidence="1" type="ORF">QE152_g31145</name>
</gene>
<reference evidence="1 2" key="1">
    <citation type="journal article" date="2024" name="BMC Genomics">
        <title>De novo assembly and annotation of Popillia japonica's genome with initial clues to its potential as an invasive pest.</title>
        <authorList>
            <person name="Cucini C."/>
            <person name="Boschi S."/>
            <person name="Funari R."/>
            <person name="Cardaioli E."/>
            <person name="Iannotti N."/>
            <person name="Marturano G."/>
            <person name="Paoli F."/>
            <person name="Bruttini M."/>
            <person name="Carapelli A."/>
            <person name="Frati F."/>
            <person name="Nardi F."/>
        </authorList>
    </citation>
    <scope>NUCLEOTIDE SEQUENCE [LARGE SCALE GENOMIC DNA]</scope>
    <source>
        <strain evidence="1">DMR45628</strain>
    </source>
</reference>
<evidence type="ECO:0000313" key="2">
    <source>
        <dbReference type="Proteomes" id="UP001458880"/>
    </source>
</evidence>
<evidence type="ECO:0000313" key="1">
    <source>
        <dbReference type="EMBL" id="KAK9700586.1"/>
    </source>
</evidence>
<proteinExistence type="predicted"/>